<sequence>MAVAIAAPAPAPIPIPAPNPVALAAPGPLPEPLSLNDLNPIPLFAPVVQDQLANLASQLASTTPTSTPKDIPDAVATLKGILGPQPTGLLTNGLSFLQQGLQVSGTKGKTINSPDPPGQINSFNQTNPQPSKVLFPKADAADPPFQKSEQELRSAIFIPTNFVKGNNPVLLVPGTGAYGGSTYEGNMIKIMAQDPSIGQAAWVNVPLAMLDDVQTNAEHIAYAINYMADMTGQKVAVVGWSQGNLATQWALKHWSSTRANTKQLVSFSPDFHGTTIAALTDFPIISSIPVGPSLIQQKYDSNLVKTLRADDGDSAYVPTTTIYSSSFDEIVQPQAGEGASAFLKDARKVGVFNAELQRVCPNTPAGDFGTHESVMFNGLATALVIDALKNGGPADPGRLDLKTVCQQLAHPALNVTDVQLTEGTIPLAALNVVEFKKGVTDEPPIRDYAAKKRN</sequence>
<name>A0AA37NWX2_9PEZI</name>
<dbReference type="RefSeq" id="XP_049124100.1">
    <property type="nucleotide sequence ID" value="XM_049268143.1"/>
</dbReference>
<dbReference type="InterPro" id="IPR053228">
    <property type="entry name" value="Stereospecific_Lipase"/>
</dbReference>
<dbReference type="Gene3D" id="3.40.50.1820">
    <property type="entry name" value="alpha/beta hydrolase"/>
    <property type="match status" value="1"/>
</dbReference>
<dbReference type="PANTHER" id="PTHR37574">
    <property type="entry name" value="LIPASE B"/>
    <property type="match status" value="1"/>
</dbReference>
<dbReference type="EMBL" id="BQXU01000003">
    <property type="protein sequence ID" value="GKT41750.1"/>
    <property type="molecule type" value="Genomic_DNA"/>
</dbReference>
<dbReference type="Proteomes" id="UP001055115">
    <property type="component" value="Unassembled WGS sequence"/>
</dbReference>
<organism evidence="2 3">
    <name type="scientific">Colletotrichum spaethianum</name>
    <dbReference type="NCBI Taxonomy" id="700344"/>
    <lineage>
        <taxon>Eukaryota</taxon>
        <taxon>Fungi</taxon>
        <taxon>Dikarya</taxon>
        <taxon>Ascomycota</taxon>
        <taxon>Pezizomycotina</taxon>
        <taxon>Sordariomycetes</taxon>
        <taxon>Hypocreomycetidae</taxon>
        <taxon>Glomerellales</taxon>
        <taxon>Glomerellaceae</taxon>
        <taxon>Colletotrichum</taxon>
        <taxon>Colletotrichum spaethianum species complex</taxon>
    </lineage>
</organism>
<gene>
    <name evidence="2" type="ORF">ColSpa_01931</name>
</gene>
<keyword evidence="3" id="KW-1185">Reference proteome</keyword>
<dbReference type="SUPFAM" id="SSF53474">
    <property type="entry name" value="alpha/beta-Hydrolases"/>
    <property type="match status" value="1"/>
</dbReference>
<comment type="caution">
    <text evidence="2">The sequence shown here is derived from an EMBL/GenBank/DDBJ whole genome shotgun (WGS) entry which is preliminary data.</text>
</comment>
<proteinExistence type="predicted"/>
<dbReference type="PANTHER" id="PTHR37574:SF1">
    <property type="entry name" value="LIPASE B"/>
    <property type="match status" value="1"/>
</dbReference>
<dbReference type="GeneID" id="73322733"/>
<evidence type="ECO:0000256" key="1">
    <source>
        <dbReference type="SAM" id="MobiDB-lite"/>
    </source>
</evidence>
<accession>A0AA37NWX2</accession>
<evidence type="ECO:0000313" key="3">
    <source>
        <dbReference type="Proteomes" id="UP001055115"/>
    </source>
</evidence>
<dbReference type="InterPro" id="IPR029058">
    <property type="entry name" value="AB_hydrolase_fold"/>
</dbReference>
<protein>
    <submittedName>
        <fullName evidence="2">Lipase B</fullName>
    </submittedName>
</protein>
<feature type="region of interest" description="Disordered" evidence="1">
    <location>
        <begin position="105"/>
        <end position="126"/>
    </location>
</feature>
<dbReference type="AlphaFoldDB" id="A0AA37NWX2"/>
<reference evidence="2 3" key="1">
    <citation type="submission" date="2022-03" db="EMBL/GenBank/DDBJ databases">
        <title>Genome data of Colletotrichum spp.</title>
        <authorList>
            <person name="Utami Y.D."/>
            <person name="Hiruma K."/>
        </authorList>
    </citation>
    <scope>NUCLEOTIDE SEQUENCE [LARGE SCALE GENOMIC DNA]</scope>
    <source>
        <strain evidence="2 3">MAFF 239500</strain>
    </source>
</reference>
<evidence type="ECO:0000313" key="2">
    <source>
        <dbReference type="EMBL" id="GKT41750.1"/>
    </source>
</evidence>